<dbReference type="AlphaFoldDB" id="A0A8S1M4D0"/>
<dbReference type="OMA" id="IMITDER"/>
<protein>
    <submittedName>
        <fullName evidence="1">Uncharacterized protein</fullName>
    </submittedName>
</protein>
<evidence type="ECO:0000313" key="1">
    <source>
        <dbReference type="EMBL" id="CAD8075738.1"/>
    </source>
</evidence>
<keyword evidence="2" id="KW-1185">Reference proteome</keyword>
<name>A0A8S1M4D0_PARPR</name>
<evidence type="ECO:0000313" key="2">
    <source>
        <dbReference type="Proteomes" id="UP000688137"/>
    </source>
</evidence>
<sequence>MVTILNSRLIQLSKLVSNLDTTTKLEAQDFQPVYPSFMTKPSQVSSDFTTCTVQGTLDMVGALFVISVQAAQDTASPLAQQVWWGYNSQNLAMPANWTQVTIPNQIYQIVIQDLTEDTDYNIYMIAGSAHPGYPDLSTDEKAVNLVSCRTKAQQPDTILDINWAKLLIMNILVIIIF</sequence>
<comment type="caution">
    <text evidence="1">The sequence shown here is derived from an EMBL/GenBank/DDBJ whole genome shotgun (WGS) entry which is preliminary data.</text>
</comment>
<dbReference type="Proteomes" id="UP000688137">
    <property type="component" value="Unassembled WGS sequence"/>
</dbReference>
<reference evidence="1" key="1">
    <citation type="submission" date="2021-01" db="EMBL/GenBank/DDBJ databases">
        <authorList>
            <consortium name="Genoscope - CEA"/>
            <person name="William W."/>
        </authorList>
    </citation>
    <scope>NUCLEOTIDE SEQUENCE</scope>
</reference>
<dbReference type="EMBL" id="CAJJDM010000055">
    <property type="protein sequence ID" value="CAD8075738.1"/>
    <property type="molecule type" value="Genomic_DNA"/>
</dbReference>
<organism evidence="1 2">
    <name type="scientific">Paramecium primaurelia</name>
    <dbReference type="NCBI Taxonomy" id="5886"/>
    <lineage>
        <taxon>Eukaryota</taxon>
        <taxon>Sar</taxon>
        <taxon>Alveolata</taxon>
        <taxon>Ciliophora</taxon>
        <taxon>Intramacronucleata</taxon>
        <taxon>Oligohymenophorea</taxon>
        <taxon>Peniculida</taxon>
        <taxon>Parameciidae</taxon>
        <taxon>Paramecium</taxon>
    </lineage>
</organism>
<gene>
    <name evidence="1" type="ORF">PPRIM_AZ9-3.1.T0550044</name>
</gene>
<accession>A0A8S1M4D0</accession>
<proteinExistence type="predicted"/>